<gene>
    <name evidence="1" type="ORF">rsdtw13_24830</name>
</gene>
<reference evidence="1" key="1">
    <citation type="journal article" date="2025" name="Int. J. Syst. Evol. Microbiol.">
        <title>Inconstantimicrobium mannanitabidum sp. nov., a novel member of the family Clostridiaceae isolated from anoxic soil under the treatment of reductive soil disinfestation.</title>
        <authorList>
            <person name="Ueki A."/>
            <person name="Tonouchi A."/>
            <person name="Honma S."/>
            <person name="Kaku N."/>
            <person name="Ueki K."/>
        </authorList>
    </citation>
    <scope>NUCLEOTIDE SEQUENCE</scope>
    <source>
        <strain evidence="1">TW13</strain>
    </source>
</reference>
<comment type="caution">
    <text evidence="1">The sequence shown here is derived from an EMBL/GenBank/DDBJ whole genome shotgun (WGS) entry which is preliminary data.</text>
</comment>
<protein>
    <submittedName>
        <fullName evidence="1">Uncharacterized protein</fullName>
    </submittedName>
</protein>
<evidence type="ECO:0000313" key="2">
    <source>
        <dbReference type="Proteomes" id="UP001058074"/>
    </source>
</evidence>
<dbReference type="EMBL" id="BROD01000001">
    <property type="protein sequence ID" value="GKX67225.1"/>
    <property type="molecule type" value="Genomic_DNA"/>
</dbReference>
<sequence length="246" mass="28246">MFKDENIIESVRKKYNQILIQNRQNSQFHHSVNREKKIYKSIMAGDKQALAEIHKEPMDGLVGVLAKNNSLRSEKNLLICTIVVATRAALDGGLDPEVAFTLSDAYIQTVEEISDIDTIRQLHNCVDLDFADRVHKLHINKYSKVIRACENYIKNNIYNPLSLSNVSEYVKLSPNYLSGLFKEQIGITISEYILKEKIEEAKKLLKTSSSSILDISVLLNFNSQSYFAKMFKRYTGLTPKKFRDYK</sequence>
<proteinExistence type="predicted"/>
<keyword evidence="2" id="KW-1185">Reference proteome</keyword>
<accession>A0ACB5RDK4</accession>
<organism evidence="1 2">
    <name type="scientific">Inconstantimicrobium mannanitabidum</name>
    <dbReference type="NCBI Taxonomy" id="1604901"/>
    <lineage>
        <taxon>Bacteria</taxon>
        <taxon>Bacillati</taxon>
        <taxon>Bacillota</taxon>
        <taxon>Clostridia</taxon>
        <taxon>Eubacteriales</taxon>
        <taxon>Clostridiaceae</taxon>
        <taxon>Inconstantimicrobium</taxon>
    </lineage>
</organism>
<evidence type="ECO:0000313" key="1">
    <source>
        <dbReference type="EMBL" id="GKX67225.1"/>
    </source>
</evidence>
<name>A0ACB5RDK4_9CLOT</name>
<dbReference type="Proteomes" id="UP001058074">
    <property type="component" value="Unassembled WGS sequence"/>
</dbReference>